<dbReference type="GO" id="GO:0004467">
    <property type="term" value="F:long-chain fatty acid-CoA ligase activity"/>
    <property type="evidence" value="ECO:0007669"/>
    <property type="project" value="UniProtKB-EC"/>
</dbReference>
<evidence type="ECO:0000256" key="2">
    <source>
        <dbReference type="ARBA" id="ARBA00022598"/>
    </source>
</evidence>
<dbReference type="Proteomes" id="UP000005143">
    <property type="component" value="Unassembled WGS sequence"/>
</dbReference>
<sequence>MRSAGGGARITLRPSPEARRYVADGSWSGELVDRALRDGARRHPDRLAVVDRDRRWDYATLDRAVDRAAAGLHRLGVGPGEAVSFQLPNWLEAVVVHHATLRIGAVSNPIVPIYREREVGFILRQARSRVLVVPDVFRRFDHRAMAEALLPALPDLEHVLVVGEPGPASRSLDDAFAADGPPPDVERSSRDPALLLYTSGTEADPKGVLHSHDTLLHECRSMIGLYRVDRHDVVLMASPVTHITGLLYGMQLPFLVGAPVVLQDTWDVDRALDLIERERCSFTVGATPFLHGIVHAPSLDDHDVSSMEVFVCGGADVPPALIRAAGERTAMVATRVYGSTECPTVTGSAPGAPLAQHAESDGTAIAPTELRVVDEDGKPLPAGARGELQVRGPELCLGYLDPALNEKAFTADGWFRTGDLAEVDAGGLMRIAGRVKDIIVRGGENLSAKEIEDLLVEHPDVDEVAVVGAPDPVLGERACAFVVSAAPLRLEDLVAFLRRRRVANQKLPERLELVDALPKTASGKVQKHRLRSRLRAADGEEPTQR</sequence>
<dbReference type="EMBL" id="AGUD01000204">
    <property type="protein sequence ID" value="EHN10710.1"/>
    <property type="molecule type" value="Genomic_DNA"/>
</dbReference>
<dbReference type="AlphaFoldDB" id="H0E6G9"/>
<keyword evidence="7" id="KW-1185">Reference proteome</keyword>
<dbReference type="InterPro" id="IPR050237">
    <property type="entry name" value="ATP-dep_AMP-bd_enzyme"/>
</dbReference>
<feature type="region of interest" description="Disordered" evidence="3">
    <location>
        <begin position="171"/>
        <end position="191"/>
    </location>
</feature>
<organism evidence="6 7">
    <name type="scientific">Patulibacter medicamentivorans</name>
    <dbReference type="NCBI Taxonomy" id="1097667"/>
    <lineage>
        <taxon>Bacteria</taxon>
        <taxon>Bacillati</taxon>
        <taxon>Actinomycetota</taxon>
        <taxon>Thermoleophilia</taxon>
        <taxon>Solirubrobacterales</taxon>
        <taxon>Patulibacteraceae</taxon>
        <taxon>Patulibacter</taxon>
    </lineage>
</organism>
<protein>
    <submittedName>
        <fullName evidence="6">Long-chain-fatty-acid--CoA ligase</fullName>
        <ecNumber evidence="6">6.2.1.3</ecNumber>
    </submittedName>
</protein>
<feature type="region of interest" description="Disordered" evidence="3">
    <location>
        <begin position="524"/>
        <end position="545"/>
    </location>
</feature>
<evidence type="ECO:0000259" key="4">
    <source>
        <dbReference type="Pfam" id="PF00501"/>
    </source>
</evidence>
<comment type="similarity">
    <text evidence="1">Belongs to the ATP-dependent AMP-binding enzyme family.</text>
</comment>
<feature type="domain" description="AMP-binding enzyme C-terminal" evidence="5">
    <location>
        <begin position="450"/>
        <end position="524"/>
    </location>
</feature>
<feature type="compositionally biased region" description="Basic residues" evidence="3">
    <location>
        <begin position="525"/>
        <end position="534"/>
    </location>
</feature>
<evidence type="ECO:0000256" key="1">
    <source>
        <dbReference type="ARBA" id="ARBA00006432"/>
    </source>
</evidence>
<dbReference type="SUPFAM" id="SSF56801">
    <property type="entry name" value="Acetyl-CoA synthetase-like"/>
    <property type="match status" value="1"/>
</dbReference>
<dbReference type="FunFam" id="3.30.300.30:FF:000008">
    <property type="entry name" value="2,3-dihydroxybenzoate-AMP ligase"/>
    <property type="match status" value="1"/>
</dbReference>
<dbReference type="EC" id="6.2.1.3" evidence="6"/>
<evidence type="ECO:0000313" key="6">
    <source>
        <dbReference type="EMBL" id="EHN10710.1"/>
    </source>
</evidence>
<evidence type="ECO:0000259" key="5">
    <source>
        <dbReference type="Pfam" id="PF13193"/>
    </source>
</evidence>
<feature type="domain" description="AMP-dependent synthetase/ligase" evidence="4">
    <location>
        <begin position="37"/>
        <end position="400"/>
    </location>
</feature>
<dbReference type="PATRIC" id="fig|1097667.3.peg.2400"/>
<dbReference type="Gene3D" id="3.30.300.30">
    <property type="match status" value="1"/>
</dbReference>
<proteinExistence type="inferred from homology"/>
<dbReference type="InterPro" id="IPR045851">
    <property type="entry name" value="AMP-bd_C_sf"/>
</dbReference>
<dbReference type="Pfam" id="PF13193">
    <property type="entry name" value="AMP-binding_C"/>
    <property type="match status" value="1"/>
</dbReference>
<gene>
    <name evidence="6" type="ORF">PAI11_24190</name>
</gene>
<comment type="caution">
    <text evidence="6">The sequence shown here is derived from an EMBL/GenBank/DDBJ whole genome shotgun (WGS) entry which is preliminary data.</text>
</comment>
<evidence type="ECO:0000256" key="3">
    <source>
        <dbReference type="SAM" id="MobiDB-lite"/>
    </source>
</evidence>
<name>H0E6G9_9ACTN</name>
<feature type="compositionally biased region" description="Basic and acidic residues" evidence="3">
    <location>
        <begin position="535"/>
        <end position="545"/>
    </location>
</feature>
<dbReference type="Pfam" id="PF00501">
    <property type="entry name" value="AMP-binding"/>
    <property type="match status" value="1"/>
</dbReference>
<dbReference type="PANTHER" id="PTHR43767:SF1">
    <property type="entry name" value="NONRIBOSOMAL PEPTIDE SYNTHASE PES1 (EUROFUNG)-RELATED"/>
    <property type="match status" value="1"/>
</dbReference>
<dbReference type="InterPro" id="IPR042099">
    <property type="entry name" value="ANL_N_sf"/>
</dbReference>
<reference evidence="6 7" key="1">
    <citation type="journal article" date="2013" name="Biodegradation">
        <title>Quantitative proteomic analysis of ibuprofen-degrading Patulibacter sp. strain I11.</title>
        <authorList>
            <person name="Almeida B."/>
            <person name="Kjeldal H."/>
            <person name="Lolas I."/>
            <person name="Knudsen A.D."/>
            <person name="Carvalho G."/>
            <person name="Nielsen K.L."/>
            <person name="Barreto Crespo M.T."/>
            <person name="Stensballe A."/>
            <person name="Nielsen J.L."/>
        </authorList>
    </citation>
    <scope>NUCLEOTIDE SEQUENCE [LARGE SCALE GENOMIC DNA]</scope>
    <source>
        <strain evidence="6 7">I11</strain>
    </source>
</reference>
<dbReference type="PANTHER" id="PTHR43767">
    <property type="entry name" value="LONG-CHAIN-FATTY-ACID--COA LIGASE"/>
    <property type="match status" value="1"/>
</dbReference>
<dbReference type="InterPro" id="IPR025110">
    <property type="entry name" value="AMP-bd_C"/>
</dbReference>
<accession>H0E6G9</accession>
<keyword evidence="2 6" id="KW-0436">Ligase</keyword>
<dbReference type="Gene3D" id="3.40.50.12780">
    <property type="entry name" value="N-terminal domain of ligase-like"/>
    <property type="match status" value="1"/>
</dbReference>
<evidence type="ECO:0000313" key="7">
    <source>
        <dbReference type="Proteomes" id="UP000005143"/>
    </source>
</evidence>
<dbReference type="InterPro" id="IPR000873">
    <property type="entry name" value="AMP-dep_synth/lig_dom"/>
</dbReference>